<dbReference type="Proteomes" id="UP000280296">
    <property type="component" value="Unassembled WGS sequence"/>
</dbReference>
<dbReference type="Gene3D" id="3.40.50.1820">
    <property type="entry name" value="alpha/beta hydrolase"/>
    <property type="match status" value="1"/>
</dbReference>
<dbReference type="Pfam" id="PF12146">
    <property type="entry name" value="Hydrolase_4"/>
    <property type="match status" value="1"/>
</dbReference>
<dbReference type="RefSeq" id="WP_126724637.1">
    <property type="nucleotide sequence ID" value="NZ_RYZH01000010.1"/>
</dbReference>
<feature type="domain" description="Serine aminopeptidase S33" evidence="1">
    <location>
        <begin position="27"/>
        <end position="264"/>
    </location>
</feature>
<protein>
    <submittedName>
        <fullName evidence="2">Alpha/beta fold hydrolase</fullName>
    </submittedName>
</protein>
<accession>A0A432MM38</accession>
<gene>
    <name evidence="2" type="ORF">TsocGM_07260</name>
</gene>
<dbReference type="InterPro" id="IPR022742">
    <property type="entry name" value="Hydrolase_4"/>
</dbReference>
<keyword evidence="3" id="KW-1185">Reference proteome</keyword>
<dbReference type="SUPFAM" id="SSF53474">
    <property type="entry name" value="alpha/beta-Hydrolases"/>
    <property type="match status" value="1"/>
</dbReference>
<comment type="caution">
    <text evidence="2">The sequence shown here is derived from an EMBL/GenBank/DDBJ whole genome shotgun (WGS) entry which is preliminary data.</text>
</comment>
<proteinExistence type="predicted"/>
<dbReference type="InterPro" id="IPR051044">
    <property type="entry name" value="MAG_DAG_Lipase"/>
</dbReference>
<evidence type="ECO:0000259" key="1">
    <source>
        <dbReference type="Pfam" id="PF12146"/>
    </source>
</evidence>
<reference evidence="2 3" key="2">
    <citation type="submission" date="2019-01" db="EMBL/GenBank/DDBJ databases">
        <title>Tautonia sociabilis, a novel thermotolerant planctomycete of Isosphaeraceae family, isolated from a 4000 m deep subterranean habitat.</title>
        <authorList>
            <person name="Kovaleva O.L."/>
            <person name="Elcheninov A.G."/>
            <person name="Van Heerden E."/>
            <person name="Toshchakov S.V."/>
            <person name="Novikov A."/>
            <person name="Bonch-Osmolovskaya E.A."/>
            <person name="Kublanov I.V."/>
        </authorList>
    </citation>
    <scope>NUCLEOTIDE SEQUENCE [LARGE SCALE GENOMIC DNA]</scope>
    <source>
        <strain evidence="2 3">GM2012</strain>
    </source>
</reference>
<dbReference type="EMBL" id="RYZH01000010">
    <property type="protein sequence ID" value="RUL88503.1"/>
    <property type="molecule type" value="Genomic_DNA"/>
</dbReference>
<evidence type="ECO:0000313" key="2">
    <source>
        <dbReference type="EMBL" id="RUL88503.1"/>
    </source>
</evidence>
<dbReference type="PANTHER" id="PTHR11614">
    <property type="entry name" value="PHOSPHOLIPASE-RELATED"/>
    <property type="match status" value="1"/>
</dbReference>
<reference evidence="2 3" key="1">
    <citation type="submission" date="2018-12" db="EMBL/GenBank/DDBJ databases">
        <authorList>
            <person name="Toschakov S.V."/>
        </authorList>
    </citation>
    <scope>NUCLEOTIDE SEQUENCE [LARGE SCALE GENOMIC DNA]</scope>
    <source>
        <strain evidence="2 3">GM2012</strain>
    </source>
</reference>
<dbReference type="AlphaFoldDB" id="A0A432MM38"/>
<dbReference type="OrthoDB" id="233176at2"/>
<sequence>MGEPTPRVFEVSDGYPIHLLSWEPDRDPSAIAVVLHGVQSHAGWYHHLGRTLAGAGIEAHFPDRRGSGSNQRQRGHCPSARRLIDDVLEIIRDIRTRRPGVPLILSGISWGGKLVVVSAAREPDAIDGIALICPGLQPRVGVSFREKLRIAVGFFLWRSRATIPIPLADPALFTGNPEAQRFIAEDELGLRFASAGLLVASMFLDRAARRAPARVEQPSLLMLAGRDRIVNNDRTRAYFDRLASPDRQILEYPDAHHTLEFEPDPGQYARDLISWIDSRWPATNSTASQQGP</sequence>
<keyword evidence="2" id="KW-0378">Hydrolase</keyword>
<organism evidence="2 3">
    <name type="scientific">Tautonia sociabilis</name>
    <dbReference type="NCBI Taxonomy" id="2080755"/>
    <lineage>
        <taxon>Bacteria</taxon>
        <taxon>Pseudomonadati</taxon>
        <taxon>Planctomycetota</taxon>
        <taxon>Planctomycetia</taxon>
        <taxon>Isosphaerales</taxon>
        <taxon>Isosphaeraceae</taxon>
        <taxon>Tautonia</taxon>
    </lineage>
</organism>
<dbReference type="InterPro" id="IPR029058">
    <property type="entry name" value="AB_hydrolase_fold"/>
</dbReference>
<name>A0A432MM38_9BACT</name>
<evidence type="ECO:0000313" key="3">
    <source>
        <dbReference type="Proteomes" id="UP000280296"/>
    </source>
</evidence>
<dbReference type="GO" id="GO:0016787">
    <property type="term" value="F:hydrolase activity"/>
    <property type="evidence" value="ECO:0007669"/>
    <property type="project" value="UniProtKB-KW"/>
</dbReference>